<proteinExistence type="predicted"/>
<evidence type="ECO:0000313" key="2">
    <source>
        <dbReference type="WBParaSite" id="RSKR_0000550800.1"/>
    </source>
</evidence>
<reference evidence="2" key="1">
    <citation type="submission" date="2016-11" db="UniProtKB">
        <authorList>
            <consortium name="WormBaseParasite"/>
        </authorList>
    </citation>
    <scope>IDENTIFICATION</scope>
    <source>
        <strain evidence="2">KR3021</strain>
    </source>
</reference>
<sequence>MNVQFVNINGGGGSINLDCKYFLFNNYNGMNQLYTIPDNRIIITSDNPIKVLVQVNFGNFNGQTIGDMYLVYPDFLLGNKYKVKLPKSSNGTPGLISLMALDNGPPIRGFITQYKNGSIASVNQFILAGAVGERQAIFVSDSSDQDISYTIVANREFVVVANVPCVDLSFASGNAASDSTSACDYSAFTLLPIQNYDCHSYLDGNGDIKGISSQFTNYIYELPNAVECSSNLLVFNNLKYRVTTEDKVSVNMGKSISINSKSSDGFSSRSTYTKIRTTRLGGSGTGWPGSKF</sequence>
<accession>A0AC35TY13</accession>
<organism evidence="1 2">
    <name type="scientific">Rhabditophanes sp. KR3021</name>
    <dbReference type="NCBI Taxonomy" id="114890"/>
    <lineage>
        <taxon>Eukaryota</taxon>
        <taxon>Metazoa</taxon>
        <taxon>Ecdysozoa</taxon>
        <taxon>Nematoda</taxon>
        <taxon>Chromadorea</taxon>
        <taxon>Rhabditida</taxon>
        <taxon>Tylenchina</taxon>
        <taxon>Panagrolaimomorpha</taxon>
        <taxon>Strongyloidoidea</taxon>
        <taxon>Alloionematidae</taxon>
        <taxon>Rhabditophanes</taxon>
    </lineage>
</organism>
<dbReference type="WBParaSite" id="RSKR_0000550800.1">
    <property type="protein sequence ID" value="RSKR_0000550800.1"/>
    <property type="gene ID" value="RSKR_0000550800"/>
</dbReference>
<dbReference type="Proteomes" id="UP000095286">
    <property type="component" value="Unplaced"/>
</dbReference>
<name>A0AC35TY13_9BILA</name>
<evidence type="ECO:0000313" key="1">
    <source>
        <dbReference type="Proteomes" id="UP000095286"/>
    </source>
</evidence>
<protein>
    <submittedName>
        <fullName evidence="2">IgGFc_binding domain-containing protein</fullName>
    </submittedName>
</protein>